<comment type="caution">
    <text evidence="1">The sequence shown here is derived from an EMBL/GenBank/DDBJ whole genome shotgun (WGS) entry which is preliminary data.</text>
</comment>
<dbReference type="Proteomes" id="UP000050424">
    <property type="component" value="Unassembled WGS sequence"/>
</dbReference>
<accession>A0A0P7BMC6</accession>
<sequence length="695" mass="77231">MERNLPPGSAHPFSPEGILLCKTRNGIKEIDISTYSQEYFYNAVDLGNMGETLLRRMSGFRDHLSVFDDFQIMQAPAATFKIPIISGQITILAVSERTPTYYDFCFADAKGRACCWVARDTFSGITHSGDLLNHRDLLDYVRINKELLTEKEICVFISGYQKTQITRFLGTDPALMVADHVDKILYIIPVPLDAATIGDATICCPLVIKRDQDSLICSIIPTATTDRGMMCDSSQLISPCFPEAIKRADFTVSIPEPAVKQTTRDEVVLETNVALDNQHEALSKRNAVLTTNPSALPHFLKSSDSQVISFGTGVNFIPCNRDPTKETERSAVILPCIFGSQLQGPILLATGRVPSNVPFQDEKALCTYYENLESVVVVVDDRMTDNARNLATSLRINALFIVQLDPEKKPKTSDQVQSVMSSANINAVTALAGPQSLILVNIAESFYFYRGVANPKYLDTSELGFGTDVTSIVESTSVASLMIPKITRLVNLEDDNTIVLPFSSQFVRPCDLRQIFEQLTIAEIKNIHNDVEAAVPQLQALLNHKDLQQLSKDLVNMLSAKVDKVTSPLRSAYIQYVSGEFDTGNKEWIRKKHDMLAQLRKTTKETQSALEPVISSLANMMSSQTTSKRTHDLKRLVRQTQIQNNVEATKSMTFDTLTGLLETHAEEMGVMLLNIETVPYQQVLRNLKNAAIDAR</sequence>
<protein>
    <submittedName>
        <fullName evidence="1">Uncharacterized protein</fullName>
    </submittedName>
</protein>
<proteinExistence type="predicted"/>
<dbReference type="STRING" id="78410.A0A0P7BMC6"/>
<name>A0A0P7BMC6_9HYPO</name>
<reference evidence="1 2" key="1">
    <citation type="submission" date="2015-09" db="EMBL/GenBank/DDBJ databases">
        <title>Draft genome of a European isolate of the apple canker pathogen Neonectria ditissima.</title>
        <authorList>
            <person name="Gomez-Cortecero A."/>
            <person name="Harrison R.J."/>
            <person name="Armitage A.D."/>
        </authorList>
    </citation>
    <scope>NUCLEOTIDE SEQUENCE [LARGE SCALE GENOMIC DNA]</scope>
    <source>
        <strain evidence="1 2">R09/05</strain>
    </source>
</reference>
<dbReference type="EMBL" id="LKCW01000047">
    <property type="protein sequence ID" value="KPM42526.1"/>
    <property type="molecule type" value="Genomic_DNA"/>
</dbReference>
<evidence type="ECO:0000313" key="1">
    <source>
        <dbReference type="EMBL" id="KPM42526.1"/>
    </source>
</evidence>
<organism evidence="1 2">
    <name type="scientific">Neonectria ditissima</name>
    <dbReference type="NCBI Taxonomy" id="78410"/>
    <lineage>
        <taxon>Eukaryota</taxon>
        <taxon>Fungi</taxon>
        <taxon>Dikarya</taxon>
        <taxon>Ascomycota</taxon>
        <taxon>Pezizomycotina</taxon>
        <taxon>Sordariomycetes</taxon>
        <taxon>Hypocreomycetidae</taxon>
        <taxon>Hypocreales</taxon>
        <taxon>Nectriaceae</taxon>
        <taxon>Neonectria</taxon>
    </lineage>
</organism>
<dbReference type="AlphaFoldDB" id="A0A0P7BMC6"/>
<gene>
    <name evidence="1" type="ORF">AK830_g4065</name>
</gene>
<keyword evidence="2" id="KW-1185">Reference proteome</keyword>
<evidence type="ECO:0000313" key="2">
    <source>
        <dbReference type="Proteomes" id="UP000050424"/>
    </source>
</evidence>
<dbReference type="OrthoDB" id="10000387at2759"/>